<evidence type="ECO:0000259" key="3">
    <source>
        <dbReference type="PROSITE" id="PS51645"/>
    </source>
</evidence>
<dbReference type="SUPFAM" id="SSF53474">
    <property type="entry name" value="alpha/beta-Hydrolases"/>
    <property type="match status" value="1"/>
</dbReference>
<dbReference type="InterPro" id="IPR036155">
    <property type="entry name" value="Crypto/Photolyase_N_sf"/>
</dbReference>
<dbReference type="SUPFAM" id="SSF52425">
    <property type="entry name" value="Cryptochrome/photolyase, N-terminal domain"/>
    <property type="match status" value="1"/>
</dbReference>
<dbReference type="PANTHER" id="PTHR47832:SF1">
    <property type="entry name" value="DNA PHOTOLYASE"/>
    <property type="match status" value="1"/>
</dbReference>
<dbReference type="InterPro" id="IPR006050">
    <property type="entry name" value="DNA_photolyase_N"/>
</dbReference>
<dbReference type="Pfam" id="PF00875">
    <property type="entry name" value="DNA_photolyase"/>
    <property type="match status" value="1"/>
</dbReference>
<dbReference type="AlphaFoldDB" id="A0A0G4HSB7"/>
<dbReference type="EMBL" id="CDMZ01003691">
    <property type="protein sequence ID" value="CEM47261.1"/>
    <property type="molecule type" value="Genomic_DNA"/>
</dbReference>
<evidence type="ECO:0000256" key="1">
    <source>
        <dbReference type="SAM" id="MobiDB-lite"/>
    </source>
</evidence>
<evidence type="ECO:0000313" key="4">
    <source>
        <dbReference type="EMBL" id="CEM47261.1"/>
    </source>
</evidence>
<protein>
    <recommendedName>
        <fullName evidence="3">Photolyase/cryptochrome alpha/beta domain-containing protein</fullName>
    </recommendedName>
</protein>
<dbReference type="Gene3D" id="3.40.50.620">
    <property type="entry name" value="HUPs"/>
    <property type="match status" value="1"/>
</dbReference>
<dbReference type="Pfam" id="PF12697">
    <property type="entry name" value="Abhydrolase_6"/>
    <property type="match status" value="1"/>
</dbReference>
<sequence>MIPKHFFCCLPALFLFLREAPLSSAFSLTRAPRLHSRASRVSAVGTESGVSKAAETETGGLVGQKGGTSVVFFSASDLRVHDHFALSSAAQNSKELLPVFVADPRDLVLLPRPSLRLLRDALISLRDELRSRGSDLLVLSGSTKDVVREVLKRGGGGVTDVFVHADVTSDARRLQKEAEAALKESAKGASPSLHMWDVSLFPFPLPEKETGAEGEPGLGDDRLMVNLQSSALQIAEFLDPKYEVFNKLQEKQAHGNRQTGPLPAPERLPALPVSAAAVKAAGKEVDLESRGSLVRLVESSEVGKGMSEETARAWKATDGEDATRLFGTPESLFDLQSEGASGKGGVQFGEGWALGLLSRLVEGVPEEVLLENGRETGGYLERLLSAEKETAEMSLGLEESASAWAARCLRKSESDSETVKALSDVLFKGEAAVRLIGQALSFGCVSPRMVRKAVGGEGGNGFLSKISQFLRPASVGGPYLKETVEWREWHRLLAFRDIRESSKQLEKTGGDGIEYSYYRWQGNLVRYCRCPPSNQKAGSPKRPKIVLVHGFGASCEQYSKLMPLLAAEGFEVFALDLLGFGHAEKPRLTYSQYLWEGQIRHFVLSLVGGDAVLAGNSIGGYLSMGAGADLGGASRGVVLLNSAGRVIESGAFEEEERERGCSVETATREYKQRGDSIGPFKPFPERLLRAFGAALFVYLSTSTEKIVKSVYPVFPEEAEGGLVDAILRDAGDPGAIGVIASGRKLPPQRCQNELLRRFPGPVLVCQGVKDPLNDAPARARLLGRAARGDGSSAGVTTVHELLAGHCPHDEAPAAVAAAIVEFVRDVEGGGSGRKAERWIAETLPEETSGSGSVEKKGERESDLVAA</sequence>
<dbReference type="InterPro" id="IPR029058">
    <property type="entry name" value="AB_hydrolase_fold"/>
</dbReference>
<dbReference type="PROSITE" id="PS51645">
    <property type="entry name" value="PHR_CRY_ALPHA_BETA"/>
    <property type="match status" value="1"/>
</dbReference>
<dbReference type="InterPro" id="IPR000073">
    <property type="entry name" value="AB_hydrolase_1"/>
</dbReference>
<evidence type="ECO:0000256" key="2">
    <source>
        <dbReference type="SAM" id="SignalP"/>
    </source>
</evidence>
<feature type="domain" description="Photolyase/cryptochrome alpha/beta" evidence="3">
    <location>
        <begin position="68"/>
        <end position="201"/>
    </location>
</feature>
<feature type="region of interest" description="Disordered" evidence="1">
    <location>
        <begin position="829"/>
        <end position="866"/>
    </location>
</feature>
<feature type="compositionally biased region" description="Basic and acidic residues" evidence="1">
    <location>
        <begin position="829"/>
        <end position="839"/>
    </location>
</feature>
<feature type="compositionally biased region" description="Basic and acidic residues" evidence="1">
    <location>
        <begin position="853"/>
        <end position="866"/>
    </location>
</feature>
<dbReference type="Gene3D" id="3.40.50.1820">
    <property type="entry name" value="alpha/beta hydrolase"/>
    <property type="match status" value="1"/>
</dbReference>
<dbReference type="VEuPathDB" id="CryptoDB:Cvel_8257"/>
<accession>A0A0G4HSB7</accession>
<keyword evidence="2" id="KW-0732">Signal</keyword>
<gene>
    <name evidence="4" type="ORF">Cvel_8257</name>
</gene>
<proteinExistence type="predicted"/>
<dbReference type="PANTHER" id="PTHR47832">
    <property type="entry name" value="DNA PHOTOLYASE"/>
    <property type="match status" value="1"/>
</dbReference>
<dbReference type="InterPro" id="IPR014729">
    <property type="entry name" value="Rossmann-like_a/b/a_fold"/>
</dbReference>
<organism evidence="4">
    <name type="scientific">Chromera velia CCMP2878</name>
    <dbReference type="NCBI Taxonomy" id="1169474"/>
    <lineage>
        <taxon>Eukaryota</taxon>
        <taxon>Sar</taxon>
        <taxon>Alveolata</taxon>
        <taxon>Colpodellida</taxon>
        <taxon>Chromeraceae</taxon>
        <taxon>Chromera</taxon>
    </lineage>
</organism>
<reference evidence="4" key="1">
    <citation type="submission" date="2014-11" db="EMBL/GenBank/DDBJ databases">
        <authorList>
            <person name="Otto D Thomas"/>
            <person name="Naeem Raeece"/>
        </authorList>
    </citation>
    <scope>NUCLEOTIDE SEQUENCE</scope>
</reference>
<feature type="chain" id="PRO_5005191716" description="Photolyase/cryptochrome alpha/beta domain-containing protein" evidence="2">
    <location>
        <begin position="26"/>
        <end position="866"/>
    </location>
</feature>
<feature type="signal peptide" evidence="2">
    <location>
        <begin position="1"/>
        <end position="25"/>
    </location>
</feature>
<name>A0A0G4HSB7_9ALVE</name>